<dbReference type="SUPFAM" id="SSF53850">
    <property type="entry name" value="Periplasmic binding protein-like II"/>
    <property type="match status" value="1"/>
</dbReference>
<dbReference type="InterPro" id="IPR042100">
    <property type="entry name" value="Bug_dom1"/>
</dbReference>
<organism evidence="2 3">
    <name type="scientific">Muricoccus nepalensis</name>
    <dbReference type="NCBI Taxonomy" id="1854500"/>
    <lineage>
        <taxon>Bacteria</taxon>
        <taxon>Pseudomonadati</taxon>
        <taxon>Pseudomonadota</taxon>
        <taxon>Alphaproteobacteria</taxon>
        <taxon>Acetobacterales</taxon>
        <taxon>Roseomonadaceae</taxon>
        <taxon>Muricoccus</taxon>
    </lineage>
</organism>
<dbReference type="Proteomes" id="UP000317078">
    <property type="component" value="Unassembled WGS sequence"/>
</dbReference>
<protein>
    <submittedName>
        <fullName evidence="2">Tripartite tricarboxylate transporter substrate binding protein</fullName>
    </submittedName>
</protein>
<accession>A0A502FIG8</accession>
<dbReference type="PANTHER" id="PTHR42928:SF5">
    <property type="entry name" value="BLR1237 PROTEIN"/>
    <property type="match status" value="1"/>
</dbReference>
<dbReference type="Gene3D" id="3.40.190.150">
    <property type="entry name" value="Bordetella uptake gene, domain 1"/>
    <property type="match status" value="1"/>
</dbReference>
<gene>
    <name evidence="2" type="ORF">EAH89_22115</name>
</gene>
<comment type="similarity">
    <text evidence="1">Belongs to the UPF0065 (bug) family.</text>
</comment>
<comment type="caution">
    <text evidence="2">The sequence shown here is derived from an EMBL/GenBank/DDBJ whole genome shotgun (WGS) entry which is preliminary data.</text>
</comment>
<evidence type="ECO:0000313" key="3">
    <source>
        <dbReference type="Proteomes" id="UP000317078"/>
    </source>
</evidence>
<dbReference type="CDD" id="cd07012">
    <property type="entry name" value="PBP2_Bug_TTT"/>
    <property type="match status" value="1"/>
</dbReference>
<dbReference type="Pfam" id="PF03401">
    <property type="entry name" value="TctC"/>
    <property type="match status" value="1"/>
</dbReference>
<evidence type="ECO:0000313" key="2">
    <source>
        <dbReference type="EMBL" id="TPG49248.1"/>
    </source>
</evidence>
<keyword evidence="3" id="KW-1185">Reference proteome</keyword>
<dbReference type="Gene3D" id="3.40.190.10">
    <property type="entry name" value="Periplasmic binding protein-like II"/>
    <property type="match status" value="1"/>
</dbReference>
<sequence length="338" mass="34429">MRKPAVGRSGGETVRTMIITRRAAGLMALGALPALAQGEAMRIVAAFPPGAALDGVARLLADGASRGTVERLRGTAVVDNRPGANGNIAAAQVARAPADGRTLLLAIDTTFSLNPHLYANPGFDFARDLGPVAIAGTFPLALLVNPASGITDLAGLAAAARARPLLYASGGNGSPGHLAMEALRASLGLPPAAFEHVPFRGNAEALTALIAGQVGVGFLAVGGGADFVRDGRLRGLAVSGTRRMAMLPEAPTVAELGQPGFDVRFAFVLVAPRGLPAEVRRDWAGLVAAVMAQPAARERLEGWGVDPEAGGPAEAAAWIAAAGERWGRIARDTGMRVG</sequence>
<name>A0A502FIG8_9PROT</name>
<dbReference type="AlphaFoldDB" id="A0A502FIG8"/>
<dbReference type="PANTHER" id="PTHR42928">
    <property type="entry name" value="TRICARBOXYLATE-BINDING PROTEIN"/>
    <property type="match status" value="1"/>
</dbReference>
<dbReference type="EMBL" id="RCZP01000030">
    <property type="protein sequence ID" value="TPG49248.1"/>
    <property type="molecule type" value="Genomic_DNA"/>
</dbReference>
<dbReference type="PIRSF" id="PIRSF017082">
    <property type="entry name" value="YflP"/>
    <property type="match status" value="1"/>
</dbReference>
<dbReference type="InterPro" id="IPR005064">
    <property type="entry name" value="BUG"/>
</dbReference>
<proteinExistence type="inferred from homology"/>
<reference evidence="2 3" key="1">
    <citation type="journal article" date="2019" name="Environ. Microbiol.">
        <title>Species interactions and distinct microbial communities in high Arctic permafrost affected cryosols are associated with the CH4 and CO2 gas fluxes.</title>
        <authorList>
            <person name="Altshuler I."/>
            <person name="Hamel J."/>
            <person name="Turney S."/>
            <person name="Magnuson E."/>
            <person name="Levesque R."/>
            <person name="Greer C."/>
            <person name="Whyte L.G."/>
        </authorList>
    </citation>
    <scope>NUCLEOTIDE SEQUENCE [LARGE SCALE GENOMIC DNA]</scope>
    <source>
        <strain evidence="2 3">S9.3B</strain>
    </source>
</reference>
<evidence type="ECO:0000256" key="1">
    <source>
        <dbReference type="ARBA" id="ARBA00006987"/>
    </source>
</evidence>
<dbReference type="OrthoDB" id="7270692at2"/>